<evidence type="ECO:0000313" key="2">
    <source>
        <dbReference type="Proteomes" id="UP000019485"/>
    </source>
</evidence>
<dbReference type="HOGENOM" id="CLU_2393266_0_0_11"/>
<comment type="caution">
    <text evidence="1">The sequence shown here is derived from an EMBL/GenBank/DDBJ whole genome shotgun (WGS) entry which is preliminary data.</text>
</comment>
<sequence>MCGVTSEDYDIWVLVDSERLHAPDPVLEPIGPTPFAGTGLGPLQIYSLFGPRRLHPPFDDGWMLLGFFRSSGALAQIHRLPASFDDEEARAVQ</sequence>
<dbReference type="AlphaFoldDB" id="W9E503"/>
<dbReference type="PATRIC" id="fig|479430.3.peg.107"/>
<name>W9E503_9ACTN</name>
<accession>W9E503</accession>
<keyword evidence="2" id="KW-1185">Reference proteome</keyword>
<proteinExistence type="predicted"/>
<reference evidence="1 2" key="1">
    <citation type="submission" date="2013-08" db="EMBL/GenBank/DDBJ databases">
        <authorList>
            <consortium name="DOE Joint Genome Institute"/>
            <person name="Eisen J."/>
            <person name="Huntemann M."/>
            <person name="Han J."/>
            <person name="Chen A."/>
            <person name="Kyrpides N."/>
            <person name="Mavromatis K."/>
            <person name="Markowitz V."/>
            <person name="Palaniappan K."/>
            <person name="Ivanova N."/>
            <person name="Schaumberg A."/>
            <person name="Pati A."/>
            <person name="Liolios K."/>
            <person name="Nordberg H.P."/>
            <person name="Cantor M.N."/>
            <person name="Hua S.X."/>
            <person name="Woyke T."/>
        </authorList>
    </citation>
    <scope>NUCLEOTIDE SEQUENCE [LARGE SCALE GENOMIC DNA]</scope>
    <source>
        <strain evidence="1 2">DSM 44927</strain>
    </source>
</reference>
<protein>
    <submittedName>
        <fullName evidence="1">Uncharacterized protein</fullName>
    </submittedName>
</protein>
<gene>
    <name evidence="1" type="ORF">ActroDRAFT_0103</name>
</gene>
<dbReference type="Proteomes" id="UP000019485">
    <property type="component" value="Unassembled WGS sequence"/>
</dbReference>
<evidence type="ECO:0000313" key="1">
    <source>
        <dbReference type="EMBL" id="ETA71081.1"/>
    </source>
</evidence>
<dbReference type="EMBL" id="AZAN01000001">
    <property type="protein sequence ID" value="ETA71081.1"/>
    <property type="molecule type" value="Genomic_DNA"/>
</dbReference>
<organism evidence="1 2">
    <name type="scientific">Actinospica robiniae DSM 44927</name>
    <dbReference type="NCBI Taxonomy" id="479430"/>
    <lineage>
        <taxon>Bacteria</taxon>
        <taxon>Bacillati</taxon>
        <taxon>Actinomycetota</taxon>
        <taxon>Actinomycetes</taxon>
        <taxon>Catenulisporales</taxon>
        <taxon>Actinospicaceae</taxon>
        <taxon>Actinospica</taxon>
    </lineage>
</organism>